<feature type="domain" description="C2H2-type" evidence="14">
    <location>
        <begin position="703"/>
        <end position="730"/>
    </location>
</feature>
<evidence type="ECO:0000256" key="7">
    <source>
        <dbReference type="ARBA" id="ARBA00022833"/>
    </source>
</evidence>
<keyword evidence="7" id="KW-0862">Zinc</keyword>
<sequence length="816" mass="90862">MLSGKCSSSMPAPYGQHPNLSYPTLAQRDSEAWNTWAGSGVSLFPVGGRAAVAELSHRWRLPHSLGDSKRGARPAGRMKRSKKGTDSAMGGKNKIPLSERILNVTLEIVYVLTGEDYVVSKRSSARVVQSCSDCLLDGFCQRHIPTVSHSSRSVLQKENARKVLELISNIFHMLTEEVAIRHEEAGNYFSSEEWDYLRGNHVFYTEVIKENPQQQPLRSPDDGKEETSSIRSCMDAKVISNNKAHKRWSHTMREEGNPMDNPAVHDPDSPLSKYPMASWEGEHLASSTDPLTGQTQGREASPHIRWCSQNNCSIYYKSLGSKETYSSWEEGESAKCSVKPHTNQIQGTSSPVLASKLHKGSIKKESPSWVQEECSNCRSNALPEPLLESNTPILRNRSLSSYISSGIKEESSSWDSLSYTSNPATEAVQKADTPPPIGATFRKRPLPSYFYSEIKEEMTSWQGVECSELATELIQVTDIPAPNISPTNNSPTNYKSNVIKKALASCVDGPLNYSSSTDPIEVTDTSAHIIGYSINNRLECSEYATDLPYRSNCVQLTAPAIQTIYNYADKPSPSDREIVRNKRTPKGKKKFACLECGKCFTRNTTLLSHQKCHTEGKQLICPECGLCFPHYSGLISHQKSHSGGKAFACSECGLCFTRYSSLVSHQKNHPREKPFTCSECGKRFSRNSNLVRHKRMHTGEKPYSCPECGKCFTRNAALIKHMTAHALGKLFACSQCGLCFTRSASLVSHQKTHAGSEPYTCSECDKYFTNDTDLERHQDIHAGDKIFSCFECGQNFTHHLNFAEHLRSHTGDHAFF</sequence>
<feature type="domain" description="C2H2-type" evidence="14">
    <location>
        <begin position="675"/>
        <end position="702"/>
    </location>
</feature>
<evidence type="ECO:0000256" key="1">
    <source>
        <dbReference type="ARBA" id="ARBA00003767"/>
    </source>
</evidence>
<keyword evidence="11" id="KW-0539">Nucleus</keyword>
<evidence type="ECO:0000256" key="8">
    <source>
        <dbReference type="ARBA" id="ARBA00023015"/>
    </source>
</evidence>
<dbReference type="KEGG" id="xla:108705093"/>
<dbReference type="OrthoDB" id="8117402at2759"/>
<feature type="region of interest" description="Disordered" evidence="13">
    <location>
        <begin position="63"/>
        <end position="92"/>
    </location>
</feature>
<dbReference type="PROSITE" id="PS50157">
    <property type="entry name" value="ZINC_FINGER_C2H2_2"/>
    <property type="match status" value="8"/>
</dbReference>
<dbReference type="SUPFAM" id="SSF57667">
    <property type="entry name" value="beta-beta-alpha zinc fingers"/>
    <property type="match status" value="5"/>
</dbReference>
<comment type="function">
    <text evidence="1">May be involved in transcriptional regulation.</text>
</comment>
<keyword evidence="6 12" id="KW-0863">Zinc-finger</keyword>
<evidence type="ECO:0000256" key="6">
    <source>
        <dbReference type="ARBA" id="ARBA00022771"/>
    </source>
</evidence>
<dbReference type="FunFam" id="3.30.160.60:FF:000218">
    <property type="entry name" value="Zinc finger protein 10"/>
    <property type="match status" value="1"/>
</dbReference>
<protein>
    <submittedName>
        <fullName evidence="16">Oocyte zinc finger protein XlCOF7.1-like isoform X1</fullName>
    </submittedName>
</protein>
<dbReference type="Pfam" id="PF00096">
    <property type="entry name" value="zf-C2H2"/>
    <property type="match status" value="6"/>
</dbReference>
<evidence type="ECO:0000256" key="11">
    <source>
        <dbReference type="ARBA" id="ARBA00023242"/>
    </source>
</evidence>
<feature type="domain" description="C2H2-type" evidence="14">
    <location>
        <begin position="619"/>
        <end position="646"/>
    </location>
</feature>
<dbReference type="SMART" id="SM00355">
    <property type="entry name" value="ZnF_C2H2"/>
    <property type="match status" value="8"/>
</dbReference>
<feature type="domain" description="C2H2-type" evidence="14">
    <location>
        <begin position="591"/>
        <end position="618"/>
    </location>
</feature>
<feature type="domain" description="C2H2-type" evidence="14">
    <location>
        <begin position="759"/>
        <end position="786"/>
    </location>
</feature>
<evidence type="ECO:0000259" key="14">
    <source>
        <dbReference type="PROSITE" id="PS50157"/>
    </source>
</evidence>
<feature type="region of interest" description="Disordered" evidence="13">
    <location>
        <begin position="252"/>
        <end position="275"/>
    </location>
</feature>
<evidence type="ECO:0000256" key="10">
    <source>
        <dbReference type="ARBA" id="ARBA00023163"/>
    </source>
</evidence>
<keyword evidence="15" id="KW-1185">Reference proteome</keyword>
<keyword evidence="8" id="KW-0805">Transcription regulation</keyword>
<keyword evidence="9" id="KW-0238">DNA-binding</keyword>
<feature type="compositionally biased region" description="Basic and acidic residues" evidence="13">
    <location>
        <begin position="219"/>
        <end position="228"/>
    </location>
</feature>
<evidence type="ECO:0000256" key="9">
    <source>
        <dbReference type="ARBA" id="ARBA00023125"/>
    </source>
</evidence>
<dbReference type="GO" id="GO:0000978">
    <property type="term" value="F:RNA polymerase II cis-regulatory region sequence-specific DNA binding"/>
    <property type="evidence" value="ECO:0000318"/>
    <property type="project" value="GO_Central"/>
</dbReference>
<keyword evidence="10" id="KW-0804">Transcription</keyword>
<dbReference type="PROSITE" id="PS00028">
    <property type="entry name" value="ZINC_FINGER_C2H2_1"/>
    <property type="match status" value="8"/>
</dbReference>
<dbReference type="RefSeq" id="XP_018097380.1">
    <property type="nucleotide sequence ID" value="XM_018241891.2"/>
</dbReference>
<dbReference type="Proteomes" id="UP000186698">
    <property type="component" value="Chromosome 1S"/>
</dbReference>
<evidence type="ECO:0000256" key="3">
    <source>
        <dbReference type="ARBA" id="ARBA00006991"/>
    </source>
</evidence>
<dbReference type="GeneID" id="108705093"/>
<dbReference type="Gene3D" id="3.30.160.60">
    <property type="entry name" value="Classic Zinc Finger"/>
    <property type="match status" value="8"/>
</dbReference>
<dbReference type="GO" id="GO:0008270">
    <property type="term" value="F:zinc ion binding"/>
    <property type="evidence" value="ECO:0007669"/>
    <property type="project" value="UniProtKB-KW"/>
</dbReference>
<dbReference type="InterPro" id="IPR013087">
    <property type="entry name" value="Znf_C2H2_type"/>
</dbReference>
<dbReference type="FunFam" id="3.30.160.60:FF:000038">
    <property type="entry name" value="Zinc finger protein 624"/>
    <property type="match status" value="1"/>
</dbReference>
<comment type="similarity">
    <text evidence="3">Belongs to the krueppel C2H2-type zinc-finger protein family.</text>
</comment>
<dbReference type="InterPro" id="IPR036236">
    <property type="entry name" value="Znf_C2H2_sf"/>
</dbReference>
<comment type="subcellular location">
    <subcellularLocation>
        <location evidence="2">Nucleus</location>
    </subcellularLocation>
</comment>
<feature type="domain" description="C2H2-type" evidence="14">
    <location>
        <begin position="787"/>
        <end position="814"/>
    </location>
</feature>
<dbReference type="GO" id="GO:0001228">
    <property type="term" value="F:DNA-binding transcription activator activity, RNA polymerase II-specific"/>
    <property type="evidence" value="ECO:0000318"/>
    <property type="project" value="GO_Central"/>
</dbReference>
<evidence type="ECO:0000313" key="15">
    <source>
        <dbReference type="Proteomes" id="UP000186698"/>
    </source>
</evidence>
<feature type="domain" description="C2H2-type" evidence="14">
    <location>
        <begin position="731"/>
        <end position="758"/>
    </location>
</feature>
<dbReference type="GO" id="GO:0006357">
    <property type="term" value="P:regulation of transcription by RNA polymerase II"/>
    <property type="evidence" value="ECO:0000318"/>
    <property type="project" value="GO_Central"/>
</dbReference>
<dbReference type="InterPro" id="IPR050331">
    <property type="entry name" value="Zinc_finger"/>
</dbReference>
<evidence type="ECO:0000256" key="2">
    <source>
        <dbReference type="ARBA" id="ARBA00004123"/>
    </source>
</evidence>
<dbReference type="PANTHER" id="PTHR16515:SF61">
    <property type="entry name" value="NOVEL ZINC FINGER PROTEIN"/>
    <property type="match status" value="1"/>
</dbReference>
<feature type="region of interest" description="Disordered" evidence="13">
    <location>
        <begin position="210"/>
        <end position="230"/>
    </location>
</feature>
<dbReference type="FunFam" id="3.30.160.60:FF:000478">
    <property type="entry name" value="Zinc finger protein 133"/>
    <property type="match status" value="2"/>
</dbReference>
<dbReference type="GO" id="GO:0005634">
    <property type="term" value="C:nucleus"/>
    <property type="evidence" value="ECO:0000318"/>
    <property type="project" value="GO_Central"/>
</dbReference>
<dbReference type="AlphaFoldDB" id="A0A8J0U5F4"/>
<proteinExistence type="inferred from homology"/>
<evidence type="ECO:0000256" key="4">
    <source>
        <dbReference type="ARBA" id="ARBA00022723"/>
    </source>
</evidence>
<organism evidence="15 16">
    <name type="scientific">Xenopus laevis</name>
    <name type="common">African clawed frog</name>
    <dbReference type="NCBI Taxonomy" id="8355"/>
    <lineage>
        <taxon>Eukaryota</taxon>
        <taxon>Metazoa</taxon>
        <taxon>Chordata</taxon>
        <taxon>Craniata</taxon>
        <taxon>Vertebrata</taxon>
        <taxon>Euteleostomi</taxon>
        <taxon>Amphibia</taxon>
        <taxon>Batrachia</taxon>
        <taxon>Anura</taxon>
        <taxon>Pipoidea</taxon>
        <taxon>Pipidae</taxon>
        <taxon>Xenopodinae</taxon>
        <taxon>Xenopus</taxon>
        <taxon>Xenopus</taxon>
    </lineage>
</organism>
<name>A0A8J0U5F4_XENLA</name>
<accession>A0A8J0U5F4</accession>
<feature type="domain" description="C2H2-type" evidence="14">
    <location>
        <begin position="647"/>
        <end position="674"/>
    </location>
</feature>
<reference evidence="16" key="1">
    <citation type="submission" date="2025-08" db="UniProtKB">
        <authorList>
            <consortium name="RefSeq"/>
        </authorList>
    </citation>
    <scope>IDENTIFICATION</scope>
    <source>
        <strain evidence="16">J_2021</strain>
        <tissue evidence="16">Erythrocytes</tissue>
    </source>
</reference>
<gene>
    <name evidence="16" type="primary">LOC108705093</name>
</gene>
<evidence type="ECO:0000313" key="16">
    <source>
        <dbReference type="RefSeq" id="XP_018097380.1"/>
    </source>
</evidence>
<keyword evidence="5" id="KW-0677">Repeat</keyword>
<keyword evidence="4" id="KW-0479">Metal-binding</keyword>
<evidence type="ECO:0000256" key="13">
    <source>
        <dbReference type="SAM" id="MobiDB-lite"/>
    </source>
</evidence>
<evidence type="ECO:0000256" key="12">
    <source>
        <dbReference type="PROSITE-ProRule" id="PRU00042"/>
    </source>
</evidence>
<evidence type="ECO:0000256" key="5">
    <source>
        <dbReference type="ARBA" id="ARBA00022737"/>
    </source>
</evidence>
<dbReference type="PANTHER" id="PTHR16515">
    <property type="entry name" value="PR DOMAIN ZINC FINGER PROTEIN"/>
    <property type="match status" value="1"/>
</dbReference>
<dbReference type="FunFam" id="3.30.160.60:FF:000100">
    <property type="entry name" value="Zinc finger 45-like"/>
    <property type="match status" value="2"/>
</dbReference>